<name>A0A1V9G2L0_9BACT</name>
<dbReference type="AlphaFoldDB" id="A0A1V9G2L0"/>
<evidence type="ECO:0000256" key="5">
    <source>
        <dbReference type="ARBA" id="ARBA00022985"/>
    </source>
</evidence>
<dbReference type="GO" id="GO:0016757">
    <property type="term" value="F:glycosyltransferase activity"/>
    <property type="evidence" value="ECO:0007669"/>
    <property type="project" value="UniProtKB-KW"/>
</dbReference>
<evidence type="ECO:0000259" key="9">
    <source>
        <dbReference type="Pfam" id="PF00535"/>
    </source>
</evidence>
<protein>
    <recommendedName>
        <fullName evidence="9">Glycosyltransferase 2-like domain-containing protein</fullName>
    </recommendedName>
</protein>
<evidence type="ECO:0000256" key="6">
    <source>
        <dbReference type="ARBA" id="ARBA00022989"/>
    </source>
</evidence>
<dbReference type="CDD" id="cd04187">
    <property type="entry name" value="DPM1_like_bac"/>
    <property type="match status" value="1"/>
</dbReference>
<keyword evidence="2" id="KW-0328">Glycosyltransferase</keyword>
<reference evidence="10 11" key="1">
    <citation type="submission" date="2016-03" db="EMBL/GenBank/DDBJ databases">
        <title>Niastella vici sp. nov., isolated from farmland soil.</title>
        <authorList>
            <person name="Chen L."/>
            <person name="Wang D."/>
            <person name="Yang S."/>
            <person name="Wang G."/>
        </authorList>
    </citation>
    <scope>NUCLEOTIDE SEQUENCE [LARGE SCALE GENOMIC DNA]</scope>
    <source>
        <strain evidence="10 11">DJ57</strain>
    </source>
</reference>
<evidence type="ECO:0000256" key="1">
    <source>
        <dbReference type="ARBA" id="ARBA00022475"/>
    </source>
</evidence>
<comment type="caution">
    <text evidence="10">The sequence shown here is derived from an EMBL/GenBank/DDBJ whole genome shotgun (WGS) entry which is preliminary data.</text>
</comment>
<evidence type="ECO:0000256" key="8">
    <source>
        <dbReference type="SAM" id="Phobius"/>
    </source>
</evidence>
<dbReference type="OrthoDB" id="9810303at2"/>
<evidence type="ECO:0000256" key="2">
    <source>
        <dbReference type="ARBA" id="ARBA00022676"/>
    </source>
</evidence>
<keyword evidence="7 8" id="KW-0472">Membrane</keyword>
<feature type="transmembrane region" description="Helical" evidence="8">
    <location>
        <begin position="232"/>
        <end position="254"/>
    </location>
</feature>
<sequence length="323" mass="37242">MGDNKTLSIIILCYYSQHKLNIAYEKLRQILEAEQIPFELIIIDDGSKDNSFEIARELEKNNKNVRAFQLSRNYTSHYAAFAGLSVAKGGCCALIADDEQQPYSSLVEMYRLWEKGHKVVIPYRNNRKDPFFSKLFATLFYRIFNSIADIKFPIGGADTFFIDKEIIDIMNNYISPRRTTSITEILRLGFNPVYVAYDRSKGNNKKSRWTLKKKINLAKDLFYSSSSWPIKFITNLGLLFFVLSIGLILLLTYARFFGNNKFWHLKNFPGWTSTVVIVAFFSGLILLSLGIIAEYIYRIFEEVKGRPGFLIKDNPVNKTSESN</sequence>
<accession>A0A1V9G2L0</accession>
<evidence type="ECO:0000313" key="10">
    <source>
        <dbReference type="EMBL" id="OQP64794.1"/>
    </source>
</evidence>
<keyword evidence="5" id="KW-0448">Lipopolysaccharide biosynthesis</keyword>
<dbReference type="InterPro" id="IPR001173">
    <property type="entry name" value="Glyco_trans_2-like"/>
</dbReference>
<proteinExistence type="predicted"/>
<evidence type="ECO:0000256" key="4">
    <source>
        <dbReference type="ARBA" id="ARBA00022692"/>
    </source>
</evidence>
<evidence type="ECO:0000313" key="11">
    <source>
        <dbReference type="Proteomes" id="UP000192796"/>
    </source>
</evidence>
<dbReference type="Gene3D" id="3.90.550.10">
    <property type="entry name" value="Spore Coat Polysaccharide Biosynthesis Protein SpsA, Chain A"/>
    <property type="match status" value="1"/>
</dbReference>
<feature type="domain" description="Glycosyltransferase 2-like" evidence="9">
    <location>
        <begin position="8"/>
        <end position="139"/>
    </location>
</feature>
<dbReference type="STRING" id="1703345.A3860_18735"/>
<organism evidence="10 11">
    <name type="scientific">Niastella vici</name>
    <dbReference type="NCBI Taxonomy" id="1703345"/>
    <lineage>
        <taxon>Bacteria</taxon>
        <taxon>Pseudomonadati</taxon>
        <taxon>Bacteroidota</taxon>
        <taxon>Chitinophagia</taxon>
        <taxon>Chitinophagales</taxon>
        <taxon>Chitinophagaceae</taxon>
        <taxon>Niastella</taxon>
    </lineage>
</organism>
<dbReference type="EMBL" id="LVYD01000041">
    <property type="protein sequence ID" value="OQP64794.1"/>
    <property type="molecule type" value="Genomic_DNA"/>
</dbReference>
<dbReference type="GO" id="GO:0009103">
    <property type="term" value="P:lipopolysaccharide biosynthetic process"/>
    <property type="evidence" value="ECO:0007669"/>
    <property type="project" value="UniProtKB-KW"/>
</dbReference>
<keyword evidence="11" id="KW-1185">Reference proteome</keyword>
<keyword evidence="1" id="KW-1003">Cell membrane</keyword>
<evidence type="ECO:0000256" key="3">
    <source>
        <dbReference type="ARBA" id="ARBA00022679"/>
    </source>
</evidence>
<keyword evidence="6 8" id="KW-1133">Transmembrane helix</keyword>
<evidence type="ECO:0000256" key="7">
    <source>
        <dbReference type="ARBA" id="ARBA00023136"/>
    </source>
</evidence>
<dbReference type="Pfam" id="PF00535">
    <property type="entry name" value="Glycos_transf_2"/>
    <property type="match status" value="1"/>
</dbReference>
<keyword evidence="3" id="KW-0808">Transferase</keyword>
<gene>
    <name evidence="10" type="ORF">A3860_18735</name>
</gene>
<keyword evidence="4 8" id="KW-0812">Transmembrane</keyword>
<dbReference type="InterPro" id="IPR050256">
    <property type="entry name" value="Glycosyltransferase_2"/>
</dbReference>
<dbReference type="RefSeq" id="WP_081146608.1">
    <property type="nucleotide sequence ID" value="NZ_LVYD01000041.1"/>
</dbReference>
<dbReference type="PANTHER" id="PTHR48090:SF3">
    <property type="entry name" value="UNDECAPRENYL-PHOSPHATE 4-DEOXY-4-FORMAMIDO-L-ARABINOSE TRANSFERASE"/>
    <property type="match status" value="1"/>
</dbReference>
<dbReference type="SUPFAM" id="SSF53448">
    <property type="entry name" value="Nucleotide-diphospho-sugar transferases"/>
    <property type="match status" value="1"/>
</dbReference>
<feature type="transmembrane region" description="Helical" evidence="8">
    <location>
        <begin position="274"/>
        <end position="297"/>
    </location>
</feature>
<dbReference type="InterPro" id="IPR029044">
    <property type="entry name" value="Nucleotide-diphossugar_trans"/>
</dbReference>
<dbReference type="Proteomes" id="UP000192796">
    <property type="component" value="Unassembled WGS sequence"/>
</dbReference>
<dbReference type="GO" id="GO:0005886">
    <property type="term" value="C:plasma membrane"/>
    <property type="evidence" value="ECO:0007669"/>
    <property type="project" value="TreeGrafter"/>
</dbReference>
<dbReference type="PANTHER" id="PTHR48090">
    <property type="entry name" value="UNDECAPRENYL-PHOSPHATE 4-DEOXY-4-FORMAMIDO-L-ARABINOSE TRANSFERASE-RELATED"/>
    <property type="match status" value="1"/>
</dbReference>